<name>A0A836HWG2_9TRYP</name>
<organism evidence="3 4">
    <name type="scientific">Leishmania martiniquensis</name>
    <dbReference type="NCBI Taxonomy" id="1580590"/>
    <lineage>
        <taxon>Eukaryota</taxon>
        <taxon>Discoba</taxon>
        <taxon>Euglenozoa</taxon>
        <taxon>Kinetoplastea</taxon>
        <taxon>Metakinetoplastina</taxon>
        <taxon>Trypanosomatida</taxon>
        <taxon>Trypanosomatidae</taxon>
        <taxon>Leishmaniinae</taxon>
        <taxon>Leishmania</taxon>
    </lineage>
</organism>
<dbReference type="EMBL" id="JAFEUZ010000013">
    <property type="protein sequence ID" value="KAG5484135.1"/>
    <property type="molecule type" value="Genomic_DNA"/>
</dbReference>
<evidence type="ECO:0000256" key="1">
    <source>
        <dbReference type="ARBA" id="ARBA00022614"/>
    </source>
</evidence>
<keyword evidence="4" id="KW-1185">Reference proteome</keyword>
<dbReference type="InterPro" id="IPR050836">
    <property type="entry name" value="SDS22/Internalin_LRR"/>
</dbReference>
<gene>
    <name evidence="3" type="ORF">LSCM1_05990</name>
</gene>
<comment type="caution">
    <text evidence="3">The sequence shown here is derived from an EMBL/GenBank/DDBJ whole genome shotgun (WGS) entry which is preliminary data.</text>
</comment>
<evidence type="ECO:0000256" key="2">
    <source>
        <dbReference type="ARBA" id="ARBA00022737"/>
    </source>
</evidence>
<dbReference type="SUPFAM" id="SSF52058">
    <property type="entry name" value="L domain-like"/>
    <property type="match status" value="1"/>
</dbReference>
<evidence type="ECO:0000313" key="4">
    <source>
        <dbReference type="Proteomes" id="UP000673552"/>
    </source>
</evidence>
<dbReference type="PANTHER" id="PTHR46652">
    <property type="entry name" value="LEUCINE-RICH REPEAT AND IQ DOMAIN-CONTAINING PROTEIN 1-RELATED"/>
    <property type="match status" value="1"/>
</dbReference>
<evidence type="ECO:0000313" key="3">
    <source>
        <dbReference type="EMBL" id="KAG5484135.1"/>
    </source>
</evidence>
<reference evidence="3 4" key="1">
    <citation type="submission" date="2021-03" db="EMBL/GenBank/DDBJ databases">
        <title>Leishmania (Mundinia) martiniquensis Genome sequencing and assembly.</title>
        <authorList>
            <person name="Almutairi H."/>
            <person name="Gatherer D."/>
        </authorList>
    </citation>
    <scope>NUCLEOTIDE SEQUENCE [LARGE SCALE GENOMIC DNA]</scope>
    <source>
        <strain evidence="3">LSCM1</strain>
    </source>
</reference>
<keyword evidence="1" id="KW-0433">Leucine-rich repeat</keyword>
<keyword evidence="2" id="KW-0677">Repeat</keyword>
<accession>A0A836HWG2</accession>
<dbReference type="RefSeq" id="XP_067180375.1">
    <property type="nucleotide sequence ID" value="XM_067323424.1"/>
</dbReference>
<dbReference type="Gene3D" id="3.80.10.10">
    <property type="entry name" value="Ribonuclease Inhibitor"/>
    <property type="match status" value="1"/>
</dbReference>
<dbReference type="OrthoDB" id="261100at2759"/>
<evidence type="ECO:0008006" key="5">
    <source>
        <dbReference type="Google" id="ProtNLM"/>
    </source>
</evidence>
<dbReference type="PANTHER" id="PTHR46652:SF3">
    <property type="entry name" value="LEUCINE-RICH REPEAT-CONTAINING PROTEIN 9"/>
    <property type="match status" value="1"/>
</dbReference>
<dbReference type="GeneID" id="92515936"/>
<sequence>MEIWTAELQRAHERLLADDTYRNSIMKPQQLLRHLQGDALLEMLKFAPGDLILTLAAVSPKARLFAELLESRLPTNLRLLLDDATVMHELVSEGACMPSLQPLDTVAWWIDKCGIPVSIRGDEMTIKLLDSSRLRPILRSVSLSLLVRACPIPADVALRLQRIDMCGEAFASLPVQPCQMTQLRELHVARCTSAALVSLSQLPRLTTLSVESKMTVASPVDANAVENHQQSLDAVSVIDMRLWASVRALQHLRLSGSGLSAVTGFSCCASLSTVTVVNCERLVSLSSLSLAVHLRTLSVSWCGVRDLGSLAGCVCLQRVSFDTCRALESLTALAGAPQLREVDVFCSNMRDIRGLESCPCLETLRVTGCRLLTDLSPLAGAPRLRIVDASFSAVSNLQGLGTCPCLEVVRLDVCLSVRDLNPLAGAPRLMYVFVNGLNHAALSYPPSLAPSILPAAAG</sequence>
<dbReference type="Proteomes" id="UP000673552">
    <property type="component" value="Chromosome 13"/>
</dbReference>
<dbReference type="InterPro" id="IPR032675">
    <property type="entry name" value="LRR_dom_sf"/>
</dbReference>
<dbReference type="AlphaFoldDB" id="A0A836HWG2"/>
<protein>
    <recommendedName>
        <fullName evidence="5">Leucine-rich repeat protein</fullName>
    </recommendedName>
</protein>
<proteinExistence type="predicted"/>
<dbReference type="KEGG" id="lmat:92515936"/>